<organism evidence="1 2">
    <name type="scientific">Artemisia annua</name>
    <name type="common">Sweet wormwood</name>
    <dbReference type="NCBI Taxonomy" id="35608"/>
    <lineage>
        <taxon>Eukaryota</taxon>
        <taxon>Viridiplantae</taxon>
        <taxon>Streptophyta</taxon>
        <taxon>Embryophyta</taxon>
        <taxon>Tracheophyta</taxon>
        <taxon>Spermatophyta</taxon>
        <taxon>Magnoliopsida</taxon>
        <taxon>eudicotyledons</taxon>
        <taxon>Gunneridae</taxon>
        <taxon>Pentapetalae</taxon>
        <taxon>asterids</taxon>
        <taxon>campanulids</taxon>
        <taxon>Asterales</taxon>
        <taxon>Asteraceae</taxon>
        <taxon>Asteroideae</taxon>
        <taxon>Anthemideae</taxon>
        <taxon>Artemisiinae</taxon>
        <taxon>Artemisia</taxon>
    </lineage>
</organism>
<sequence>MNEIEKLKAEDDLTSFSDLPEDIVFPNFKQAISYTCFTDPYADPSYPASFWSAIESLMKFERVKSLLCLKKEFNGNEIAHQEGEDMALTVKIKMLKICLRDMVYRINLFSRIIHLPMLEKVSIGDSRKRGKVSVSGRKVAEVRNWLSSTSDETTAQKLKYVHTGCRVSECYVPLLELPVSGYVMKEVKLYVLQSNDPADDANVSFMKSDNDDAFEDKEETVYSEALMEIFKKHSDRIVRRRL</sequence>
<dbReference type="InterPro" id="IPR044809">
    <property type="entry name" value="AUF1-like"/>
</dbReference>
<dbReference type="EMBL" id="PKPP01001931">
    <property type="protein sequence ID" value="PWA78859.1"/>
    <property type="molecule type" value="Genomic_DNA"/>
</dbReference>
<keyword evidence="2" id="KW-1185">Reference proteome</keyword>
<accession>A0A2U1NZC1</accession>
<dbReference type="Proteomes" id="UP000245207">
    <property type="component" value="Unassembled WGS sequence"/>
</dbReference>
<dbReference type="PANTHER" id="PTHR31215">
    <property type="entry name" value="OS05G0510400 PROTEIN-RELATED"/>
    <property type="match status" value="1"/>
</dbReference>
<name>A0A2U1NZC1_ARTAN</name>
<gene>
    <name evidence="1" type="ORF">CTI12_AA210610</name>
</gene>
<dbReference type="OrthoDB" id="1650633at2759"/>
<reference evidence="1 2" key="1">
    <citation type="journal article" date="2018" name="Mol. Plant">
        <title>The genome of Artemisia annua provides insight into the evolution of Asteraceae family and artemisinin biosynthesis.</title>
        <authorList>
            <person name="Shen Q."/>
            <person name="Zhang L."/>
            <person name="Liao Z."/>
            <person name="Wang S."/>
            <person name="Yan T."/>
            <person name="Shi P."/>
            <person name="Liu M."/>
            <person name="Fu X."/>
            <person name="Pan Q."/>
            <person name="Wang Y."/>
            <person name="Lv Z."/>
            <person name="Lu X."/>
            <person name="Zhang F."/>
            <person name="Jiang W."/>
            <person name="Ma Y."/>
            <person name="Chen M."/>
            <person name="Hao X."/>
            <person name="Li L."/>
            <person name="Tang Y."/>
            <person name="Lv G."/>
            <person name="Zhou Y."/>
            <person name="Sun X."/>
            <person name="Brodelius P.E."/>
            <person name="Rose J.K.C."/>
            <person name="Tang K."/>
        </authorList>
    </citation>
    <scope>NUCLEOTIDE SEQUENCE [LARGE SCALE GENOMIC DNA]</scope>
    <source>
        <strain evidence="2">cv. Huhao1</strain>
        <tissue evidence="1">Leaf</tissue>
    </source>
</reference>
<protein>
    <submittedName>
        <fullName evidence="1">F-box domain, Leucine-rich repeat domain, L domain-like protein</fullName>
    </submittedName>
</protein>
<proteinExistence type="predicted"/>
<comment type="caution">
    <text evidence="1">The sequence shown here is derived from an EMBL/GenBank/DDBJ whole genome shotgun (WGS) entry which is preliminary data.</text>
</comment>
<evidence type="ECO:0000313" key="1">
    <source>
        <dbReference type="EMBL" id="PWA78859.1"/>
    </source>
</evidence>
<evidence type="ECO:0000313" key="2">
    <source>
        <dbReference type="Proteomes" id="UP000245207"/>
    </source>
</evidence>
<dbReference type="AlphaFoldDB" id="A0A2U1NZC1"/>